<dbReference type="Pfam" id="PF21420">
    <property type="entry name" value="Tautomerase-like"/>
    <property type="match status" value="1"/>
</dbReference>
<feature type="compositionally biased region" description="Basic and acidic residues" evidence="1">
    <location>
        <begin position="62"/>
        <end position="74"/>
    </location>
</feature>
<proteinExistence type="predicted"/>
<feature type="region of interest" description="Disordered" evidence="1">
    <location>
        <begin position="54"/>
        <end position="74"/>
    </location>
</feature>
<name>A0A7C2WE56_9BACT</name>
<gene>
    <name evidence="2" type="ORF">ENP13_05850</name>
</gene>
<dbReference type="InterPro" id="IPR049116">
    <property type="entry name" value="Tautomerase-like"/>
</dbReference>
<reference evidence="2" key="1">
    <citation type="journal article" date="2020" name="mSystems">
        <title>Genome- and Community-Level Interaction Insights into Carbon Utilization and Element Cycling Functions of Hydrothermarchaeota in Hydrothermal Sediment.</title>
        <authorList>
            <person name="Zhou Z."/>
            <person name="Liu Y."/>
            <person name="Xu W."/>
            <person name="Pan J."/>
            <person name="Luo Z.H."/>
            <person name="Li M."/>
        </authorList>
    </citation>
    <scope>NUCLEOTIDE SEQUENCE [LARGE SCALE GENOMIC DNA]</scope>
    <source>
        <strain evidence="2">SpSt-192</strain>
    </source>
</reference>
<evidence type="ECO:0008006" key="3">
    <source>
        <dbReference type="Google" id="ProtNLM"/>
    </source>
</evidence>
<dbReference type="Gene3D" id="3.30.429.10">
    <property type="entry name" value="Macrophage Migration Inhibitory Factor"/>
    <property type="match status" value="1"/>
</dbReference>
<dbReference type="InterPro" id="IPR014347">
    <property type="entry name" value="Tautomerase/MIF_sf"/>
</dbReference>
<protein>
    <recommendedName>
        <fullName evidence="3">4-oxalocrotonate tautomerase domain-containing protein</fullName>
    </recommendedName>
</protein>
<sequence length="74" mass="8405">MPLLEIVYSREEPLPVERRRAFAREAVEIFREVLGTPPGRLRLAFYHLEPEDSLGLLDDSPPEPHVEHASDATA</sequence>
<dbReference type="EMBL" id="DSID01000439">
    <property type="protein sequence ID" value="HEX70750.1"/>
    <property type="molecule type" value="Genomic_DNA"/>
</dbReference>
<evidence type="ECO:0000256" key="1">
    <source>
        <dbReference type="SAM" id="MobiDB-lite"/>
    </source>
</evidence>
<evidence type="ECO:0000313" key="2">
    <source>
        <dbReference type="EMBL" id="HEX70750.1"/>
    </source>
</evidence>
<comment type="caution">
    <text evidence="2">The sequence shown here is derived from an EMBL/GenBank/DDBJ whole genome shotgun (WGS) entry which is preliminary data.</text>
</comment>
<dbReference type="AlphaFoldDB" id="A0A7C2WE56"/>
<accession>A0A7C2WE56</accession>
<organism evidence="2">
    <name type="scientific">Thermorudis sp</name>
    <dbReference type="NCBI Taxonomy" id="1969470"/>
    <lineage>
        <taxon>Bacteria</taxon>
        <taxon>Pseudomonadati</taxon>
        <taxon>Thermomicrobiota</taxon>
        <taxon>Thermomicrobia</taxon>
        <taxon>Thermomicrobia incertae sedis</taxon>
        <taxon>Thermorudis</taxon>
    </lineage>
</organism>